<sequence length="706" mass="78677">MTVRFPLLPPPRQLEFGPADSAWTLDWDSELVLPASAVDRLQSPARQLQATVQEATGLPLPIRVTLAPHDGANRIVLSLGTASPDVGANFDELGPEGYVLHIDTQRVTLTAPREAGLFYGVQTLRQLFRAFGRRLPLLTIRDWPVLPNRGVMLDVSRGKVPTRETLFRLVDLLASLKYNHFQLYIEHTFLFSHHPEISAGSDPLTPDDVLALDRYCRERHIELVPNLQSFGHQRRLLSLPQYAHLDEVGWRWSLTPAREETYQLLDELYADFLPNFTSSWLNVDCDETWDLGTGQSKPLAQELGKGRLYLRHILRLREFAARYGRHIMIWADILLHYPELVSELPDDILLLDWHYEAQEHYPTATLLGSLGRRFWVCPGTSSWNTLFPRIANALANIRTFVRDGLTAGASGMLLTDWGDYGHYQPLSLSLYPYAVGAAISWSGPDVAQDTIDAAFAIQLFGRPAGDPSVRALHTLGSAVTAPTLGQPNRSNSALALFDEPLAGRLIEVVDPAALAQLREAALTALASWSMLPDPLYRLDYTFAARLVAFAAEKLQASQELRALLRQLPHPADPAARADGLTALDRAIARLGTHRARLAALRDEFAACWLRHARRGGMDQTLNRFAALDQRYQDALNWLRAQRGRYAAGEPVDAELNSYATGGYRALWEEGLADILQLARLVGVEELPPDIRHYLEHAGLLGGLSSA</sequence>
<dbReference type="EMBL" id="DSJL01000011">
    <property type="protein sequence ID" value="HEF66401.1"/>
    <property type="molecule type" value="Genomic_DNA"/>
</dbReference>
<dbReference type="InterPro" id="IPR029018">
    <property type="entry name" value="Hex-like_dom2"/>
</dbReference>
<dbReference type="GO" id="GO:0004563">
    <property type="term" value="F:beta-N-acetylhexosaminidase activity"/>
    <property type="evidence" value="ECO:0007669"/>
    <property type="project" value="UniProtKB-EC"/>
</dbReference>
<comment type="similarity">
    <text evidence="2">Belongs to the glycosyl hydrolase 20 family.</text>
</comment>
<dbReference type="EC" id="3.2.1.52" evidence="3"/>
<dbReference type="GO" id="GO:0030203">
    <property type="term" value="P:glycosaminoglycan metabolic process"/>
    <property type="evidence" value="ECO:0007669"/>
    <property type="project" value="TreeGrafter"/>
</dbReference>
<dbReference type="SUPFAM" id="SSF55545">
    <property type="entry name" value="beta-N-acetylhexosaminidase-like domain"/>
    <property type="match status" value="1"/>
</dbReference>
<dbReference type="Pfam" id="PF00728">
    <property type="entry name" value="Glyco_hydro_20"/>
    <property type="match status" value="1"/>
</dbReference>
<dbReference type="Gene3D" id="3.20.20.80">
    <property type="entry name" value="Glycosidases"/>
    <property type="match status" value="1"/>
</dbReference>
<evidence type="ECO:0000256" key="5">
    <source>
        <dbReference type="ARBA" id="ARBA00023295"/>
    </source>
</evidence>
<comment type="catalytic activity">
    <reaction evidence="1">
        <text>Hydrolysis of terminal non-reducing N-acetyl-D-hexosamine residues in N-acetyl-beta-D-hexosaminides.</text>
        <dbReference type="EC" id="3.2.1.52"/>
    </reaction>
</comment>
<evidence type="ECO:0000256" key="3">
    <source>
        <dbReference type="ARBA" id="ARBA00012663"/>
    </source>
</evidence>
<organism evidence="9">
    <name type="scientific">Thermomicrobium roseum</name>
    <dbReference type="NCBI Taxonomy" id="500"/>
    <lineage>
        <taxon>Bacteria</taxon>
        <taxon>Pseudomonadati</taxon>
        <taxon>Thermomicrobiota</taxon>
        <taxon>Thermomicrobia</taxon>
        <taxon>Thermomicrobiales</taxon>
        <taxon>Thermomicrobiaceae</taxon>
        <taxon>Thermomicrobium</taxon>
    </lineage>
</organism>
<reference evidence="9" key="1">
    <citation type="journal article" date="2020" name="mSystems">
        <title>Genome- and Community-Level Interaction Insights into Carbon Utilization and Element Cycling Functions of Hydrothermarchaeota in Hydrothermal Sediment.</title>
        <authorList>
            <person name="Zhou Z."/>
            <person name="Liu Y."/>
            <person name="Xu W."/>
            <person name="Pan J."/>
            <person name="Luo Z.H."/>
            <person name="Li M."/>
        </authorList>
    </citation>
    <scope>NUCLEOTIDE SEQUENCE [LARGE SCALE GENOMIC DNA]</scope>
    <source>
        <strain evidence="9">SpSt-222</strain>
    </source>
</reference>
<evidence type="ECO:0000256" key="6">
    <source>
        <dbReference type="PIRSR" id="PIRSR625705-1"/>
    </source>
</evidence>
<dbReference type="InterPro" id="IPR025705">
    <property type="entry name" value="Beta_hexosaminidase_sua/sub"/>
</dbReference>
<dbReference type="CDD" id="cd06565">
    <property type="entry name" value="GH20_GcnA-like"/>
    <property type="match status" value="1"/>
</dbReference>
<evidence type="ECO:0000256" key="4">
    <source>
        <dbReference type="ARBA" id="ARBA00022801"/>
    </source>
</evidence>
<dbReference type="InterPro" id="IPR015883">
    <property type="entry name" value="Glyco_hydro_20_cat"/>
</dbReference>
<evidence type="ECO:0000259" key="7">
    <source>
        <dbReference type="Pfam" id="PF00728"/>
    </source>
</evidence>
<dbReference type="PRINTS" id="PR00738">
    <property type="entry name" value="GLHYDRLASE20"/>
</dbReference>
<dbReference type="SUPFAM" id="SSF51445">
    <property type="entry name" value="(Trans)glycosidases"/>
    <property type="match status" value="1"/>
</dbReference>
<dbReference type="GO" id="GO:0005975">
    <property type="term" value="P:carbohydrate metabolic process"/>
    <property type="evidence" value="ECO:0007669"/>
    <property type="project" value="InterPro"/>
</dbReference>
<name>A0A7C2B8A9_THERO</name>
<dbReference type="InterPro" id="IPR017853">
    <property type="entry name" value="GH"/>
</dbReference>
<feature type="active site" description="Proton donor" evidence="6">
    <location>
        <position position="287"/>
    </location>
</feature>
<dbReference type="Gene3D" id="3.30.379.10">
    <property type="entry name" value="Chitobiase/beta-hexosaminidase domain 2-like"/>
    <property type="match status" value="1"/>
</dbReference>
<dbReference type="InterPro" id="IPR015882">
    <property type="entry name" value="HEX_bac_N"/>
</dbReference>
<feature type="domain" description="Beta-hexosaminidase bacterial type N-terminal" evidence="8">
    <location>
        <begin position="7"/>
        <end position="143"/>
    </location>
</feature>
<feature type="domain" description="Glycoside hydrolase family 20 catalytic" evidence="7">
    <location>
        <begin position="149"/>
        <end position="362"/>
    </location>
</feature>
<evidence type="ECO:0000313" key="9">
    <source>
        <dbReference type="EMBL" id="HEF66401.1"/>
    </source>
</evidence>
<dbReference type="AlphaFoldDB" id="A0A7C2B8A9"/>
<protein>
    <recommendedName>
        <fullName evidence="3">beta-N-acetylhexosaminidase</fullName>
        <ecNumber evidence="3">3.2.1.52</ecNumber>
    </recommendedName>
</protein>
<dbReference type="GO" id="GO:0016020">
    <property type="term" value="C:membrane"/>
    <property type="evidence" value="ECO:0007669"/>
    <property type="project" value="TreeGrafter"/>
</dbReference>
<accession>A0A7C2B8A9</accession>
<keyword evidence="5" id="KW-0326">Glycosidase</keyword>
<dbReference type="PANTHER" id="PTHR22600">
    <property type="entry name" value="BETA-HEXOSAMINIDASE"/>
    <property type="match status" value="1"/>
</dbReference>
<keyword evidence="4" id="KW-0378">Hydrolase</keyword>
<comment type="caution">
    <text evidence="9">The sequence shown here is derived from an EMBL/GenBank/DDBJ whole genome shotgun (WGS) entry which is preliminary data.</text>
</comment>
<evidence type="ECO:0000259" key="8">
    <source>
        <dbReference type="Pfam" id="PF02838"/>
    </source>
</evidence>
<proteinExistence type="inferred from homology"/>
<dbReference type="PANTHER" id="PTHR22600:SF57">
    <property type="entry name" value="BETA-N-ACETYLHEXOSAMINIDASE"/>
    <property type="match status" value="1"/>
</dbReference>
<gene>
    <name evidence="9" type="ORF">ENP47_12510</name>
</gene>
<evidence type="ECO:0000256" key="1">
    <source>
        <dbReference type="ARBA" id="ARBA00001231"/>
    </source>
</evidence>
<dbReference type="Pfam" id="PF02838">
    <property type="entry name" value="Glyco_hydro_20b"/>
    <property type="match status" value="1"/>
</dbReference>
<evidence type="ECO:0000256" key="2">
    <source>
        <dbReference type="ARBA" id="ARBA00006285"/>
    </source>
</evidence>